<dbReference type="Proteomes" id="UP000095280">
    <property type="component" value="Unplaced"/>
</dbReference>
<keyword evidence="2" id="KW-1185">Reference proteome</keyword>
<feature type="region of interest" description="Disordered" evidence="1">
    <location>
        <begin position="459"/>
        <end position="519"/>
    </location>
</feature>
<proteinExistence type="predicted"/>
<evidence type="ECO:0000256" key="1">
    <source>
        <dbReference type="SAM" id="MobiDB-lite"/>
    </source>
</evidence>
<feature type="compositionally biased region" description="Low complexity" evidence="1">
    <location>
        <begin position="623"/>
        <end position="637"/>
    </location>
</feature>
<organism evidence="2 3">
    <name type="scientific">Macrostomum lignano</name>
    <dbReference type="NCBI Taxonomy" id="282301"/>
    <lineage>
        <taxon>Eukaryota</taxon>
        <taxon>Metazoa</taxon>
        <taxon>Spiralia</taxon>
        <taxon>Lophotrochozoa</taxon>
        <taxon>Platyhelminthes</taxon>
        <taxon>Rhabditophora</taxon>
        <taxon>Macrostomorpha</taxon>
        <taxon>Macrostomida</taxon>
        <taxon>Macrostomidae</taxon>
        <taxon>Macrostomum</taxon>
    </lineage>
</organism>
<protein>
    <submittedName>
        <fullName evidence="3">Myb-like domain-containing protein</fullName>
    </submittedName>
</protein>
<dbReference type="WBParaSite" id="maker-unitig_31328-snap-gene-0.1-mRNA-1">
    <property type="protein sequence ID" value="maker-unitig_31328-snap-gene-0.1-mRNA-1"/>
    <property type="gene ID" value="maker-unitig_31328-snap-gene-0.1"/>
</dbReference>
<accession>A0A1I8FE80</accession>
<dbReference type="AlphaFoldDB" id="A0A1I8FE80"/>
<evidence type="ECO:0000313" key="2">
    <source>
        <dbReference type="Proteomes" id="UP000095280"/>
    </source>
</evidence>
<reference evidence="3" key="1">
    <citation type="submission" date="2016-11" db="UniProtKB">
        <authorList>
            <consortium name="WormBaseParasite"/>
        </authorList>
    </citation>
    <scope>IDENTIFICATION</scope>
</reference>
<evidence type="ECO:0000313" key="3">
    <source>
        <dbReference type="WBParaSite" id="maker-unitig_31328-snap-gene-0.1-mRNA-1"/>
    </source>
</evidence>
<name>A0A1I8FE80_9PLAT</name>
<feature type="region of interest" description="Disordered" evidence="1">
    <location>
        <begin position="619"/>
        <end position="640"/>
    </location>
</feature>
<feature type="compositionally biased region" description="Polar residues" evidence="1">
    <location>
        <begin position="464"/>
        <end position="473"/>
    </location>
</feature>
<sequence length="740" mass="79990">YRHTRPNCWPICLEICPSVRPQASESSRRLLALMSLPAGHRRPGEAGHVCLMRTNLRPRVPDRTARPKSLSRPTQRADHSITHCAWTLCFVLKNDRLQDASGERRSRLARVDVGPPQRCMMATAWQLSLAGQLPVSSPRASHGRRLRHSGSLCRIRDLRLLPAAAACPTLPSAAPREFSASLAGLAAPSAPDAAWPAPPLRRASTGAGCRSNSRLRQARDALPSRLCLRGLGRRRQPVPSRLGAATCYCRSCTQPGCRSLTADSVPHWPALSSYERACRPGVQLRNPRADTLDRSIARAWSMFAAKRSCISYARFGLEEAGRLLRLLCRGRARREFHRRKEKHWRKDAIKALKFVQVAKQRAGVCPAPAAIIIMAMMAETGIWTSLAANILKSPCRHLWSTCCVNFGGRTEARSADWCTLHRAAKYTGAYWKKFDPLAELTYRSSLNEASLRRIRETAAAASGNHATPTSIATTGDVHDDLEPVDNGDDIASSSATPLPPPSKRRRRLRKSDAASRSGGGGFALCRVAWPPCPARPRLVTEELQGCFVLGSPKSGKNTLVRAVAALYSSAPMRDCTLDWCRWQNAEAAAAMWQAVLRPKPLAPSPGWLICCHTVDRTDPPSPSSNKASGSPAASSASTVCPKSSSALTDIDDGLFCAPSAKLSPRLVGSAANAPPVPVRLFAFGRVRMLRLCSPASDSVGGGGMPHVSLDCLTAVAAALTAKHTATSGSPKLDARLLAIL</sequence>